<proteinExistence type="predicted"/>
<evidence type="ECO:0000313" key="1">
    <source>
        <dbReference type="EMBL" id="KAJ8872025.1"/>
    </source>
</evidence>
<dbReference type="InterPro" id="IPR008042">
    <property type="entry name" value="Retrotrans_Pao"/>
</dbReference>
<organism evidence="1 2">
    <name type="scientific">Dryococelus australis</name>
    <dbReference type="NCBI Taxonomy" id="614101"/>
    <lineage>
        <taxon>Eukaryota</taxon>
        <taxon>Metazoa</taxon>
        <taxon>Ecdysozoa</taxon>
        <taxon>Arthropoda</taxon>
        <taxon>Hexapoda</taxon>
        <taxon>Insecta</taxon>
        <taxon>Pterygota</taxon>
        <taxon>Neoptera</taxon>
        <taxon>Polyneoptera</taxon>
        <taxon>Phasmatodea</taxon>
        <taxon>Verophasmatodea</taxon>
        <taxon>Anareolatae</taxon>
        <taxon>Phasmatidae</taxon>
        <taxon>Eurycanthinae</taxon>
        <taxon>Dryococelus</taxon>
    </lineage>
</organism>
<gene>
    <name evidence="1" type="ORF">PR048_028365</name>
</gene>
<evidence type="ECO:0000313" key="2">
    <source>
        <dbReference type="Proteomes" id="UP001159363"/>
    </source>
</evidence>
<keyword evidence="2" id="KW-1185">Reference proteome</keyword>
<dbReference type="Proteomes" id="UP001159363">
    <property type="component" value="Chromosome 11"/>
</dbReference>
<protein>
    <submittedName>
        <fullName evidence="1">Uncharacterized protein</fullName>
    </submittedName>
</protein>
<name>A0ABQ9GJ05_9NEOP</name>
<dbReference type="EMBL" id="JARBHB010000012">
    <property type="protein sequence ID" value="KAJ8872025.1"/>
    <property type="molecule type" value="Genomic_DNA"/>
</dbReference>
<comment type="caution">
    <text evidence="1">The sequence shown here is derived from an EMBL/GenBank/DDBJ whole genome shotgun (WGS) entry which is preliminary data.</text>
</comment>
<dbReference type="Pfam" id="PF05380">
    <property type="entry name" value="Peptidase_A17"/>
    <property type="match status" value="1"/>
</dbReference>
<reference evidence="1 2" key="1">
    <citation type="submission" date="2023-02" db="EMBL/GenBank/DDBJ databases">
        <title>LHISI_Scaffold_Assembly.</title>
        <authorList>
            <person name="Stuart O.P."/>
            <person name="Cleave R."/>
            <person name="Magrath M.J.L."/>
            <person name="Mikheyev A.S."/>
        </authorList>
    </citation>
    <scope>NUCLEOTIDE SEQUENCE [LARGE SCALE GENOMIC DNA]</scope>
    <source>
        <strain evidence="1">Daus_M_001</strain>
        <tissue evidence="1">Leg muscle</tissue>
    </source>
</reference>
<dbReference type="PANTHER" id="PTHR47331">
    <property type="entry name" value="PHD-TYPE DOMAIN-CONTAINING PROTEIN"/>
    <property type="match status" value="1"/>
</dbReference>
<sequence>MGKDDDIMATVRKHRVLSGFGLWAQFSRIDCDPELSNEEKFQYLLLSTVPKSRARAIIESFPPSRENYVKAICSLKETFGSKDLIVQFYMRDLLKLVTHQEVTMLFSCLPMEMLLHWERVKSDFNVPLKEQLSSLIVFVRREVQAEEHVVPANTSPNTPRVRHNERGSLFPSKKDHFVTTSDLASVNPAEQCLFVLDWIINDMLGPVGVLLGADVVGKIWSGHKVVLSTGVVADETLFRWTLMGAEKKPPVTCSTNLATTITMTTVTTGDVTNPWKLKAIGISDLTEENRYEDTFLIRTLQKNYETVGVLAVIENVILEIAVHPEDRDCLKFLWWTAADDEFRKLKHSRIVFGVTSSPFLLVAVLDYNLIRSMEECSPCYVERIEQLMSRFYVGNLVTSVDDIDEAQKVQTLATKIRGKGGEELTLILGLKWNRRSDTLRLNVDWWEKVFNGNTITKKNIISMMQRVFYPIDFVGPAMLSLKLMLKILWEKKLDCDYPLDGYYVEIFNAWLQQVPC</sequence>
<accession>A0ABQ9GJ05</accession>